<evidence type="ECO:0000256" key="1">
    <source>
        <dbReference type="SAM" id="MobiDB-lite"/>
    </source>
</evidence>
<organism evidence="2 3">
    <name type="scientific">Azospirillum doebereinerae</name>
    <dbReference type="NCBI Taxonomy" id="92933"/>
    <lineage>
        <taxon>Bacteria</taxon>
        <taxon>Pseudomonadati</taxon>
        <taxon>Pseudomonadota</taxon>
        <taxon>Alphaproteobacteria</taxon>
        <taxon>Rhodospirillales</taxon>
        <taxon>Azospirillaceae</taxon>
        <taxon>Azospirillum</taxon>
    </lineage>
</organism>
<accession>A0A3S0XN92</accession>
<evidence type="ECO:0000313" key="2">
    <source>
        <dbReference type="EMBL" id="RUQ72078.1"/>
    </source>
</evidence>
<keyword evidence="3" id="KW-1185">Reference proteome</keyword>
<evidence type="ECO:0008006" key="4">
    <source>
        <dbReference type="Google" id="ProtNLM"/>
    </source>
</evidence>
<dbReference type="RefSeq" id="WP_126997680.1">
    <property type="nucleotide sequence ID" value="NZ_JBNPXW010000005.1"/>
</dbReference>
<feature type="region of interest" description="Disordered" evidence="1">
    <location>
        <begin position="432"/>
        <end position="452"/>
    </location>
</feature>
<protein>
    <recommendedName>
        <fullName evidence="4">Neutral/alkaline non-lysosomal ceramidase N-terminal domain-containing protein</fullName>
    </recommendedName>
</protein>
<dbReference type="OrthoDB" id="622550at2"/>
<dbReference type="Proteomes" id="UP000280346">
    <property type="component" value="Unassembled WGS sequence"/>
</dbReference>
<proteinExistence type="predicted"/>
<dbReference type="EMBL" id="RZIJ01000007">
    <property type="protein sequence ID" value="RUQ72078.1"/>
    <property type="molecule type" value="Genomic_DNA"/>
</dbReference>
<name>A0A3S0XN92_9PROT</name>
<gene>
    <name evidence="2" type="ORF">EJ913_10955</name>
</gene>
<evidence type="ECO:0000313" key="3">
    <source>
        <dbReference type="Proteomes" id="UP000280346"/>
    </source>
</evidence>
<dbReference type="AlphaFoldDB" id="A0A3S0XN92"/>
<comment type="caution">
    <text evidence="2">The sequence shown here is derived from an EMBL/GenBank/DDBJ whole genome shotgun (WGS) entry which is preliminary data.</text>
</comment>
<sequence length="452" mass="48286">MRAGVLTVGITPSHPAPLAGFTARRGDFTRIDTPLEANLAAFADRDGQPVVLGSVDTLFVGPSVRTAIAEAAGIPARRLVLVATHTHNAPSLAPEIPRLGPYDPAYGDMVVQRIGEAVRRLIARPGPALSVGHARRHAPFNVNRRRPAWVLDYSALRHERRLRFGKVIAMAPHRDGTVDPTLRCIVLRDAASAVRAVIWSFPCHANRYPRPDHVSADFPGLVRNRLRAVFGEACAVLYLPGLAGSAIPDIPFAAPRSLRDLVGQMLPFNPVLPSFTLESYRAWGEALSQVALACAGAAGAVNGGAAVTHRSARSPRVFVGDGAGGCPDIALDFVRLDFGETCGVVAMTGEMVGEWSPILQPLLPEGWIATGYLAGPSLYVPTDRLVREGGYEADRFRQVFGLPGGFVAGLVPIVRRSLDDLSRVDTGFAATPDWAERPPSAPCEAPDAPWKA</sequence>
<reference evidence="2 3" key="1">
    <citation type="submission" date="2018-12" db="EMBL/GenBank/DDBJ databases">
        <authorList>
            <person name="Yang Y."/>
        </authorList>
    </citation>
    <scope>NUCLEOTIDE SEQUENCE [LARGE SCALE GENOMIC DNA]</scope>
    <source>
        <strain evidence="2 3">GSF71</strain>
    </source>
</reference>